<dbReference type="GeneID" id="9925339"/>
<dbReference type="EMBL" id="HQ336222">
    <property type="protein sequence ID" value="ADO18347.1"/>
    <property type="molecule type" value="Genomic_DNA"/>
</dbReference>
<evidence type="ECO:0000313" key="3">
    <source>
        <dbReference type="Proteomes" id="UP000201519"/>
    </source>
</evidence>
<name>E3VZS0_MIMIV</name>
<dbReference type="KEGG" id="vg:9925339"/>
<dbReference type="InterPro" id="IPR008983">
    <property type="entry name" value="Tumour_necrosis_fac-like_dom"/>
</dbReference>
<reference evidence="1 3" key="1">
    <citation type="journal article" date="2011" name="Virol. J.">
        <title>Breaking the 1000-gene barrier for Mimivirus using ultra-deep genome and transcriptome sequencing.</title>
        <authorList>
            <person name="Legendre M."/>
            <person name="Santini S."/>
            <person name="Rico A."/>
            <person name="Abergel C."/>
            <person name="Claverie J.M."/>
        </authorList>
    </citation>
    <scope>NUCLEOTIDE SEQUENCE [LARGE SCALE GENOMIC DNA]</scope>
</reference>
<organismHost>
    <name type="scientific">Acanthamoeba polyphaga</name>
    <name type="common">Amoeba</name>
    <dbReference type="NCBI Taxonomy" id="5757"/>
</organismHost>
<dbReference type="Gene3D" id="2.60.120.40">
    <property type="match status" value="1"/>
</dbReference>
<dbReference type="Proteomes" id="UP000201519">
    <property type="component" value="Segment"/>
</dbReference>
<proteinExistence type="predicted"/>
<protein>
    <submittedName>
        <fullName evidence="2">Uncharacterized protein</fullName>
    </submittedName>
</protein>
<evidence type="ECO:0000313" key="1">
    <source>
        <dbReference type="EMBL" id="ADO18347.1"/>
    </source>
</evidence>
<dbReference type="SMR" id="E3VZS0"/>
<evidence type="ECO:0000313" key="2">
    <source>
        <dbReference type="EMBL" id="AKI79475.1"/>
    </source>
</evidence>
<reference evidence="2 4" key="2">
    <citation type="submission" date="2014-10" db="EMBL/GenBank/DDBJ databases">
        <title>Pan-genome analysis of Brazilian lineage A amoebal mimiviruses.</title>
        <authorList>
            <person name="Assis F.L."/>
            <person name="Abrahao J.S."/>
            <person name="Kroon E.G."/>
            <person name="Dornas F.P."/>
            <person name="Andrade K.R."/>
            <person name="Borato P.V.M."/>
            <person name="Pilotto M.R."/>
            <person name="Benamar S."/>
            <person name="LaScola B."/>
            <person name="Colson P."/>
        </authorList>
    </citation>
    <scope>NUCLEOTIDE SEQUENCE [LARGE SCALE GENOMIC DNA]</scope>
    <source>
        <strain evidence="2 4">Oyster</strain>
    </source>
</reference>
<accession>A0A0G2Y1B2</accession>
<evidence type="ECO:0000313" key="4">
    <source>
        <dbReference type="Proteomes" id="UP000241474"/>
    </source>
</evidence>
<sequence>MYLFYQLILEIFQIMSCQNYQSYGCGTYPCVTYGNCYTTCASPCLPYPTNCVQVCTSSQPCPSPCPIPVPCPVTIVEYITTAPTATTIESSPTGMALTPIPVGSTSIPSGTVTVITGYAATPVRSIGGITLNSALGQFTVPLAGSYLITGYIGFSYNAVGIREVYVYKVDGATSVITLISTDSRNTTATNPTYISYSAMDYFNAGDRIFIAAAQNSGSTITTTADNRIAITRMNRQ</sequence>
<gene>
    <name evidence="1" type="primary">L688</name>
</gene>
<dbReference type="OrthoDB" id="32741at10239"/>
<accession>E3VZS0</accession>
<organism evidence="2 4">
    <name type="scientific">Acanthamoeba polyphaga mimivirus</name>
    <name type="common">APMV</name>
    <dbReference type="NCBI Taxonomy" id="212035"/>
    <lineage>
        <taxon>Viruses</taxon>
        <taxon>Varidnaviria</taxon>
        <taxon>Bamfordvirae</taxon>
        <taxon>Nucleocytoviricota</taxon>
        <taxon>Megaviricetes</taxon>
        <taxon>Imitervirales</taxon>
        <taxon>Mimiviridae</taxon>
        <taxon>Megamimivirinae</taxon>
        <taxon>Mimivirus</taxon>
        <taxon>Mimivirus bradfordmassiliense</taxon>
    </lineage>
</organism>
<dbReference type="EMBL" id="KM982401">
    <property type="protein sequence ID" value="AKI79475.1"/>
    <property type="molecule type" value="Genomic_DNA"/>
</dbReference>
<keyword evidence="3" id="KW-1185">Reference proteome</keyword>
<dbReference type="RefSeq" id="YP_003987215.1">
    <property type="nucleotide sequence ID" value="NC_014649.1"/>
</dbReference>
<dbReference type="Proteomes" id="UP000241474">
    <property type="component" value="Segment"/>
</dbReference>